<reference evidence="7" key="1">
    <citation type="submission" date="2021-01" db="EMBL/GenBank/DDBJ databases">
        <authorList>
            <person name="Corre E."/>
            <person name="Pelletier E."/>
            <person name="Niang G."/>
            <person name="Scheremetjew M."/>
            <person name="Finn R."/>
            <person name="Kale V."/>
            <person name="Holt S."/>
            <person name="Cochrane G."/>
            <person name="Meng A."/>
            <person name="Brown T."/>
            <person name="Cohen L."/>
        </authorList>
    </citation>
    <scope>NUCLEOTIDE SEQUENCE</scope>
    <source>
        <strain evidence="7">DIVA3 518/3/11/1/6</strain>
    </source>
</reference>
<dbReference type="PANTHER" id="PTHR22600:SF21">
    <property type="entry name" value="BETA-HEXOSAMINIDASE A"/>
    <property type="match status" value="1"/>
</dbReference>
<dbReference type="InterPro" id="IPR015883">
    <property type="entry name" value="Glyco_hydro_20_cat"/>
</dbReference>
<dbReference type="Gene3D" id="3.20.20.80">
    <property type="entry name" value="Glycosidases"/>
    <property type="match status" value="1"/>
</dbReference>
<evidence type="ECO:0000256" key="2">
    <source>
        <dbReference type="ARBA" id="ARBA00006285"/>
    </source>
</evidence>
<dbReference type="InterPro" id="IPR025705">
    <property type="entry name" value="Beta_hexosaminidase_sua/sub"/>
</dbReference>
<evidence type="ECO:0000259" key="6">
    <source>
        <dbReference type="Pfam" id="PF00728"/>
    </source>
</evidence>
<dbReference type="PANTHER" id="PTHR22600">
    <property type="entry name" value="BETA-HEXOSAMINIDASE"/>
    <property type="match status" value="1"/>
</dbReference>
<dbReference type="PRINTS" id="PR00738">
    <property type="entry name" value="GLHYDRLASE20"/>
</dbReference>
<feature type="active site" description="Proton donor" evidence="5">
    <location>
        <position position="189"/>
    </location>
</feature>
<dbReference type="SUPFAM" id="SSF51445">
    <property type="entry name" value="(Trans)glycosidases"/>
    <property type="match status" value="1"/>
</dbReference>
<dbReference type="GO" id="GO:0030203">
    <property type="term" value="P:glycosaminoglycan metabolic process"/>
    <property type="evidence" value="ECO:0007669"/>
    <property type="project" value="TreeGrafter"/>
</dbReference>
<evidence type="ECO:0000313" key="7">
    <source>
        <dbReference type="EMBL" id="CAE2218777.1"/>
    </source>
</evidence>
<dbReference type="GO" id="GO:0005764">
    <property type="term" value="C:lysosome"/>
    <property type="evidence" value="ECO:0007669"/>
    <property type="project" value="TreeGrafter"/>
</dbReference>
<comment type="similarity">
    <text evidence="2">Belongs to the glycosyl hydrolase 20 family.</text>
</comment>
<dbReference type="AlphaFoldDB" id="A0A7S4MFH0"/>
<sequence length="326" mass="36569">MRGLETFSQLVDYSDNSTSYSINCLPTIISDTPRFPWRGFLMDTARHYLLPSTIFRTIDALSYSKFNTLHWHAVDAESFPVISDTYPLLSQEGAYAPSAVYSHELIKAVVAYGKERGIRVVPEFDMPGHAYSWGKGYPDLVVDCPDYNSNINNVPLNPTLNSTYTMLASFIPEMAKLFTDDCFHIGGDEVVFGCWEDNAQVTAWMQQNGLDAVGTLQYFEDMVAPILSKANKNPVVWEDLFDDGVNVPTQYIVEVWSDQSTLQSLVKAGYRTLTAYGYYLNNQEPSPGETTSQWVDTWKLMYSTDPLDNTSLTPEEIDLVIGGEAA</sequence>
<organism evidence="7">
    <name type="scientific">Vannella robusta</name>
    <dbReference type="NCBI Taxonomy" id="1487602"/>
    <lineage>
        <taxon>Eukaryota</taxon>
        <taxon>Amoebozoa</taxon>
        <taxon>Discosea</taxon>
        <taxon>Flabellinia</taxon>
        <taxon>Vannellidae</taxon>
        <taxon>Vannella</taxon>
    </lineage>
</organism>
<gene>
    <name evidence="7" type="ORF">VSP0166_LOCUS8243</name>
</gene>
<name>A0A7S4MFH0_9EUKA</name>
<dbReference type="GO" id="GO:0016020">
    <property type="term" value="C:membrane"/>
    <property type="evidence" value="ECO:0007669"/>
    <property type="project" value="TreeGrafter"/>
</dbReference>
<evidence type="ECO:0000256" key="4">
    <source>
        <dbReference type="ARBA" id="ARBA00022801"/>
    </source>
</evidence>
<protein>
    <recommendedName>
        <fullName evidence="3">beta-N-acetylhexosaminidase</fullName>
        <ecNumber evidence="3">3.2.1.52</ecNumber>
    </recommendedName>
</protein>
<dbReference type="GO" id="GO:0005975">
    <property type="term" value="P:carbohydrate metabolic process"/>
    <property type="evidence" value="ECO:0007669"/>
    <property type="project" value="InterPro"/>
</dbReference>
<dbReference type="Pfam" id="PF00728">
    <property type="entry name" value="Glyco_hydro_20"/>
    <property type="match status" value="1"/>
</dbReference>
<evidence type="ECO:0000256" key="3">
    <source>
        <dbReference type="ARBA" id="ARBA00012663"/>
    </source>
</evidence>
<accession>A0A7S4MFH0</accession>
<keyword evidence="4" id="KW-0378">Hydrolase</keyword>
<dbReference type="InterPro" id="IPR017853">
    <property type="entry name" value="GH"/>
</dbReference>
<comment type="catalytic activity">
    <reaction evidence="1">
        <text>Hydrolysis of terminal non-reducing N-acetyl-D-hexosamine residues in N-acetyl-beta-D-hexosaminides.</text>
        <dbReference type="EC" id="3.2.1.52"/>
    </reaction>
</comment>
<dbReference type="GO" id="GO:0004563">
    <property type="term" value="F:beta-N-acetylhexosaminidase activity"/>
    <property type="evidence" value="ECO:0007669"/>
    <property type="project" value="UniProtKB-EC"/>
</dbReference>
<evidence type="ECO:0000256" key="1">
    <source>
        <dbReference type="ARBA" id="ARBA00001231"/>
    </source>
</evidence>
<dbReference type="EMBL" id="HBKP01011782">
    <property type="protein sequence ID" value="CAE2218777.1"/>
    <property type="molecule type" value="Transcribed_RNA"/>
</dbReference>
<proteinExistence type="inferred from homology"/>
<evidence type="ECO:0000256" key="5">
    <source>
        <dbReference type="PIRSR" id="PIRSR625705-1"/>
    </source>
</evidence>
<feature type="domain" description="Glycoside hydrolase family 20 catalytic" evidence="6">
    <location>
        <begin position="35"/>
        <end position="326"/>
    </location>
</feature>
<dbReference type="EC" id="3.2.1.52" evidence="3"/>